<dbReference type="EMBL" id="LT629734">
    <property type="protein sequence ID" value="SDR81614.1"/>
    <property type="molecule type" value="Genomic_DNA"/>
</dbReference>
<proteinExistence type="predicted"/>
<gene>
    <name evidence="3" type="ORF">SAMN04489719_0860</name>
</gene>
<dbReference type="InterPro" id="IPR001173">
    <property type="entry name" value="Glyco_trans_2-like"/>
</dbReference>
<dbReference type="SUPFAM" id="SSF53448">
    <property type="entry name" value="Nucleotide-diphospho-sugar transferases"/>
    <property type="match status" value="1"/>
</dbReference>
<keyword evidence="3" id="KW-0808">Transferase</keyword>
<reference evidence="4" key="1">
    <citation type="submission" date="2016-10" db="EMBL/GenBank/DDBJ databases">
        <authorList>
            <person name="Varghese N."/>
            <person name="Submissions S."/>
        </authorList>
    </citation>
    <scope>NUCLEOTIDE SEQUENCE [LARGE SCALE GENOMIC DNA]</scope>
    <source>
        <strain evidence="4">DSM 22965</strain>
    </source>
</reference>
<dbReference type="Gene3D" id="3.90.550.10">
    <property type="entry name" value="Spore Coat Polysaccharide Biosynthesis Protein SpsA, Chain A"/>
    <property type="match status" value="1"/>
</dbReference>
<dbReference type="Pfam" id="PF00535">
    <property type="entry name" value="Glycos_transf_2"/>
    <property type="match status" value="1"/>
</dbReference>
<dbReference type="CDD" id="cd00761">
    <property type="entry name" value="Glyco_tranf_GTA_type"/>
    <property type="match status" value="1"/>
</dbReference>
<feature type="domain" description="Glycosyltransferase 2-like" evidence="2">
    <location>
        <begin position="274"/>
        <end position="437"/>
    </location>
</feature>
<sequence>MTDADALARDGATSESIAGVRILVDVRDDRTGSADAPRRVAAMLRAEIVRALAPAGGSVAPGYPGRLLVGPRTLPHARPGDVVWGGGLGDALERRLVAVDGVDHRGAAGPMADRAIREAGGDASLGVVGDPLLLLGDLFPERVGDRGAAAGIGVVADVDDAEIEAVEGARRIVLEEDPWRSAEALAGCASIVTSSADVLAIADGLGVPVRLVRDAGTLRAHLDDHAFATGRGRTALAASVAEAMQDEPLAPAAFDAEALRAAFPAELWRTPRVSVVVPTANVATWVDECLDSLMTQELDDLEVIVVDDRSSDDTVALARAAARRDRRIRVVAGAVAGGGSARNLGVDLARGEYLAFADGDDLVPEGAYRALTEAGDRSGSDLVLGRFLKFSASKTWDPTRSWSVFKEDREAVDLVGEPSIIRGRACWNKLYRASWFRDEGIRFPDVPRSNDIVPVVTAYVRARTIDIVRDRVYLYRDRPGGTSMTAKAGQLRGLRSYLTQECLCLDLVRGTGDARLLDEYTRMIVQSDGWVLVTRVLEALTESSPEDEAAIADRMRALLGGLSPDALATLPMERAIVFSLIASGDLRGAKAAHAEHNLLDAARAIGGLERLVAASDALDAADADPALHSVLALASARVALAEVQSRARDAASAAAAVASIASRAPENGPRRDPRMGVVVEASLAGRHGVLERLSAVGGGGVVARTARRLGGGVQVEGEAPVALAGARLTVLAEPDAGGPVHALGQIEISDVEGEGSWSFAIGPGALADGVWRLQIAAGDDAAGPEAAFLSRLRWSAQPFSETSSRADRVAVHGRVGERYEVKLHAFPAAPRRAARAVARRLDPRLQRVVARAITGARSAAGRIQPSSASEANRAGD</sequence>
<dbReference type="AlphaFoldDB" id="A0A1H1M471"/>
<protein>
    <submittedName>
        <fullName evidence="3">Glycosyltransferase involved in cell wall bisynthesis</fullName>
    </submittedName>
</protein>
<dbReference type="InterPro" id="IPR029044">
    <property type="entry name" value="Nucleotide-diphossugar_trans"/>
</dbReference>
<name>A0A1H1M471_9MICO</name>
<dbReference type="GO" id="GO:0016758">
    <property type="term" value="F:hexosyltransferase activity"/>
    <property type="evidence" value="ECO:0007669"/>
    <property type="project" value="UniProtKB-ARBA"/>
</dbReference>
<evidence type="ECO:0000256" key="1">
    <source>
        <dbReference type="SAM" id="MobiDB-lite"/>
    </source>
</evidence>
<keyword evidence="4" id="KW-1185">Reference proteome</keyword>
<evidence type="ECO:0000259" key="2">
    <source>
        <dbReference type="Pfam" id="PF00535"/>
    </source>
</evidence>
<evidence type="ECO:0000313" key="4">
    <source>
        <dbReference type="Proteomes" id="UP000199649"/>
    </source>
</evidence>
<dbReference type="Proteomes" id="UP000199649">
    <property type="component" value="Chromosome I"/>
</dbReference>
<dbReference type="PANTHER" id="PTHR22916:SF3">
    <property type="entry name" value="UDP-GLCNAC:BETAGAL BETA-1,3-N-ACETYLGLUCOSAMINYLTRANSFERASE-LIKE PROTEIN 1"/>
    <property type="match status" value="1"/>
</dbReference>
<dbReference type="PANTHER" id="PTHR22916">
    <property type="entry name" value="GLYCOSYLTRANSFERASE"/>
    <property type="match status" value="1"/>
</dbReference>
<organism evidence="3 4">
    <name type="scientific">Agrococcus carbonis</name>
    <dbReference type="NCBI Taxonomy" id="684552"/>
    <lineage>
        <taxon>Bacteria</taxon>
        <taxon>Bacillati</taxon>
        <taxon>Actinomycetota</taxon>
        <taxon>Actinomycetes</taxon>
        <taxon>Micrococcales</taxon>
        <taxon>Microbacteriaceae</taxon>
        <taxon>Agrococcus</taxon>
    </lineage>
</organism>
<evidence type="ECO:0000313" key="3">
    <source>
        <dbReference type="EMBL" id="SDR81614.1"/>
    </source>
</evidence>
<accession>A0A1H1M471</accession>
<feature type="region of interest" description="Disordered" evidence="1">
    <location>
        <begin position="857"/>
        <end position="876"/>
    </location>
</feature>
<dbReference type="STRING" id="684552.SAMN04489719_0860"/>